<evidence type="ECO:0000313" key="3">
    <source>
        <dbReference type="Proteomes" id="UP001139199"/>
    </source>
</evidence>
<feature type="transmembrane region" description="Helical" evidence="1">
    <location>
        <begin position="31"/>
        <end position="52"/>
    </location>
</feature>
<evidence type="ECO:0000256" key="1">
    <source>
        <dbReference type="SAM" id="Phobius"/>
    </source>
</evidence>
<dbReference type="EMBL" id="JAJAPW010000006">
    <property type="protein sequence ID" value="MCB4799909.1"/>
    <property type="molecule type" value="Genomic_DNA"/>
</dbReference>
<gene>
    <name evidence="2" type="ORF">LG649_13725</name>
</gene>
<organism evidence="2 3">
    <name type="scientific">Neotamlana laminarinivorans</name>
    <dbReference type="NCBI Taxonomy" id="2883124"/>
    <lineage>
        <taxon>Bacteria</taxon>
        <taxon>Pseudomonadati</taxon>
        <taxon>Bacteroidota</taxon>
        <taxon>Flavobacteriia</taxon>
        <taxon>Flavobacteriales</taxon>
        <taxon>Flavobacteriaceae</taxon>
        <taxon>Neotamlana</taxon>
    </lineage>
</organism>
<dbReference type="AlphaFoldDB" id="A0A9X1I162"/>
<accession>A0A9X1I162</accession>
<keyword evidence="1" id="KW-0812">Transmembrane</keyword>
<sequence length="54" mass="6287">MQFKSKIKQISKFKTKPKMEIENTRKKTSDYFVALLVIAVLVQLGLIIYSLIQL</sequence>
<proteinExistence type="predicted"/>
<protein>
    <submittedName>
        <fullName evidence="2">Uncharacterized protein</fullName>
    </submittedName>
</protein>
<keyword evidence="1" id="KW-0472">Membrane</keyword>
<name>A0A9X1I162_9FLAO</name>
<dbReference type="RefSeq" id="WP_226544390.1">
    <property type="nucleotide sequence ID" value="NZ_JAJAPW010000006.1"/>
</dbReference>
<keyword evidence="3" id="KW-1185">Reference proteome</keyword>
<keyword evidence="1" id="KW-1133">Transmembrane helix</keyword>
<reference evidence="2" key="1">
    <citation type="submission" date="2021-10" db="EMBL/GenBank/DDBJ databases">
        <title>Tamlana sargassums sp. nov., and Tamlana laminarinivorans sp. nov., two new bacteria isolated from the brown alga.</title>
        <authorList>
            <person name="Li J."/>
        </authorList>
    </citation>
    <scope>NUCLEOTIDE SEQUENCE</scope>
    <source>
        <strain evidence="2">PT2-4</strain>
    </source>
</reference>
<dbReference type="Proteomes" id="UP001139199">
    <property type="component" value="Unassembled WGS sequence"/>
</dbReference>
<comment type="caution">
    <text evidence="2">The sequence shown here is derived from an EMBL/GenBank/DDBJ whole genome shotgun (WGS) entry which is preliminary data.</text>
</comment>
<evidence type="ECO:0000313" key="2">
    <source>
        <dbReference type="EMBL" id="MCB4799909.1"/>
    </source>
</evidence>